<gene>
    <name evidence="13" type="ORF">HXX02_09110</name>
</gene>
<feature type="chain" id="PRO_5047332629" evidence="10">
    <location>
        <begin position="29"/>
        <end position="957"/>
    </location>
</feature>
<keyword evidence="14" id="KW-1185">Reference proteome</keyword>
<protein>
    <submittedName>
        <fullName evidence="13">TonB-dependent receptor</fullName>
    </submittedName>
</protein>
<evidence type="ECO:0000313" key="13">
    <source>
        <dbReference type="EMBL" id="MCQ3829607.1"/>
    </source>
</evidence>
<evidence type="ECO:0000256" key="7">
    <source>
        <dbReference type="ARBA" id="ARBA00023237"/>
    </source>
</evidence>
<evidence type="ECO:0000259" key="11">
    <source>
        <dbReference type="Pfam" id="PF00593"/>
    </source>
</evidence>
<evidence type="ECO:0000256" key="10">
    <source>
        <dbReference type="SAM" id="SignalP"/>
    </source>
</evidence>
<dbReference type="PROSITE" id="PS52016">
    <property type="entry name" value="TONB_DEPENDENT_REC_3"/>
    <property type="match status" value="1"/>
</dbReference>
<dbReference type="Pfam" id="PF07715">
    <property type="entry name" value="Plug"/>
    <property type="match status" value="1"/>
</dbReference>
<keyword evidence="13" id="KW-0675">Receptor</keyword>
<dbReference type="Proteomes" id="UP001205566">
    <property type="component" value="Unassembled WGS sequence"/>
</dbReference>
<dbReference type="Pfam" id="PF00593">
    <property type="entry name" value="TonB_dep_Rec_b-barrel"/>
    <property type="match status" value="1"/>
</dbReference>
<dbReference type="Gene3D" id="2.40.170.20">
    <property type="entry name" value="TonB-dependent receptor, beta-barrel domain"/>
    <property type="match status" value="1"/>
</dbReference>
<evidence type="ECO:0000256" key="8">
    <source>
        <dbReference type="PROSITE-ProRule" id="PRU01360"/>
    </source>
</evidence>
<keyword evidence="10" id="KW-0732">Signal</keyword>
<evidence type="ECO:0000256" key="6">
    <source>
        <dbReference type="ARBA" id="ARBA00023136"/>
    </source>
</evidence>
<proteinExistence type="inferred from homology"/>
<dbReference type="InterPro" id="IPR012910">
    <property type="entry name" value="Plug_dom"/>
</dbReference>
<dbReference type="RefSeq" id="WP_255874410.1">
    <property type="nucleotide sequence ID" value="NZ_JACASI010000025.1"/>
</dbReference>
<sequence>MDNRTQLYTAIRLAVGCSLVGGSALTFAQEAPQVADAVEEVVVTGTHIKGLDAEGAVQVVQINRDDIEASGATSPIEILQQLSQTGGGSGTFSTATSGALSSSTPVGAAGVSLRGLGASSTLVLVNGRRVSVSSFAKGQESFVDVNSIPLSAIERVEVLPSGAAATYGADAVAGVVNFVLRDDFTGSEVSLTHGNSTAGSDEGKYNLNWVWGREGERSHTMVVVDLFSRNAMYDRDRKLTANSVRPSQQGIYPSFNDDFFLYNDGISFDQTESVAAGCPADQLKTGRLGEYCEFNTNAVSATQDEYESASVVATFNYDISDNLEWFNTFMMQTSESRGTSAPANFSYVPVDPESPLWPEALAQDIVDVAAEQELRGFAPYDFTDFYGFPIFAWGKFPDARAVEVENQSVRMVSGLRGEVNDWNWEVAANVGRSESEQRGISGLYKSEPFINALVGNLCSDGTVVDRWEVDMQSPSNTSYGAGETCEDLGKTTAWYNPFGGQVDQVDAIDQFVRTDAKRSGESNLYAIDGNISGSWIELPAGAIQVAFGGEFRRETVVDVPSGDAVSTTLNPEPILGFSSTSADASRNQWAVYMEQMIPLAADTELQVALRYDHYDSFGGDANPKVALRHAFNDAIIFRSNWSTSFRAPSLAQVGAGTLLSSYRVDCSVTPEACDGLADETGEALLSEEVSNNDLEPETATTWGAGFLLKPTADTEISIDYWNIEHENLIGVEEDDFILRALNGDFAVVGEGELPTGQPGLEVDGSGFVVDAHFQLSNLGWQKTSGIDMALTQYFETENWGSFRLTLDGTYLAEFDKLPSDALGIVSEAGNYTYPRWLANSSLRWRYEDWSTTLSARYTHSYRDDPDSRTLGALLEPGAEYFLSRVNFDDEGNVEVDSWLTFDLSVARDFDNGSWLSLRVNNLLDEEPPLVLGTGANVDHFNHNSLGRFYTLSYGYAF</sequence>
<keyword evidence="2 8" id="KW-0813">Transport</keyword>
<dbReference type="InterPro" id="IPR036942">
    <property type="entry name" value="Beta-barrel_TonB_sf"/>
</dbReference>
<reference evidence="13" key="1">
    <citation type="thesis" date="2020" institute="Technische Universitat Dresden" country="Dresden, Germany">
        <title>The Agarolytic System of Microbulbifer elongatus PORT2, Isolated from Batu Karas, Pangandaran West Java Indonesia.</title>
        <authorList>
            <person name="Anggraeni S.R."/>
        </authorList>
    </citation>
    <scope>NUCLEOTIDE SEQUENCE</scope>
    <source>
        <strain evidence="13">PORT2</strain>
    </source>
</reference>
<keyword evidence="5 9" id="KW-0798">TonB box</keyword>
<keyword evidence="3 8" id="KW-1134">Transmembrane beta strand</keyword>
<organism evidence="13 14">
    <name type="scientific">Microbulbifer elongatus</name>
    <dbReference type="NCBI Taxonomy" id="86173"/>
    <lineage>
        <taxon>Bacteria</taxon>
        <taxon>Pseudomonadati</taxon>
        <taxon>Pseudomonadota</taxon>
        <taxon>Gammaproteobacteria</taxon>
        <taxon>Cellvibrionales</taxon>
        <taxon>Microbulbiferaceae</taxon>
        <taxon>Microbulbifer</taxon>
    </lineage>
</organism>
<dbReference type="InterPro" id="IPR000531">
    <property type="entry name" value="Beta-barrel_TonB"/>
</dbReference>
<name>A0ABT1P280_9GAMM</name>
<evidence type="ECO:0000256" key="9">
    <source>
        <dbReference type="RuleBase" id="RU003357"/>
    </source>
</evidence>
<comment type="subcellular location">
    <subcellularLocation>
        <location evidence="1 8">Cell outer membrane</location>
        <topology evidence="1 8">Multi-pass membrane protein</topology>
    </subcellularLocation>
</comment>
<evidence type="ECO:0000313" key="14">
    <source>
        <dbReference type="Proteomes" id="UP001205566"/>
    </source>
</evidence>
<keyword evidence="7 8" id="KW-0998">Cell outer membrane</keyword>
<dbReference type="SUPFAM" id="SSF56935">
    <property type="entry name" value="Porins"/>
    <property type="match status" value="1"/>
</dbReference>
<keyword evidence="4 8" id="KW-0812">Transmembrane</keyword>
<feature type="domain" description="TonB-dependent receptor-like beta-barrel" evidence="11">
    <location>
        <begin position="493"/>
        <end position="922"/>
    </location>
</feature>
<keyword evidence="6 8" id="KW-0472">Membrane</keyword>
<evidence type="ECO:0000256" key="3">
    <source>
        <dbReference type="ARBA" id="ARBA00022452"/>
    </source>
</evidence>
<feature type="signal peptide" evidence="10">
    <location>
        <begin position="1"/>
        <end position="28"/>
    </location>
</feature>
<dbReference type="PANTHER" id="PTHR47234">
    <property type="match status" value="1"/>
</dbReference>
<dbReference type="Gene3D" id="2.170.130.10">
    <property type="entry name" value="TonB-dependent receptor, plug domain"/>
    <property type="match status" value="1"/>
</dbReference>
<comment type="similarity">
    <text evidence="8 9">Belongs to the TonB-dependent receptor family.</text>
</comment>
<dbReference type="InterPro" id="IPR037066">
    <property type="entry name" value="Plug_dom_sf"/>
</dbReference>
<dbReference type="InterPro" id="IPR039426">
    <property type="entry name" value="TonB-dep_rcpt-like"/>
</dbReference>
<evidence type="ECO:0000259" key="12">
    <source>
        <dbReference type="Pfam" id="PF07715"/>
    </source>
</evidence>
<evidence type="ECO:0000256" key="5">
    <source>
        <dbReference type="ARBA" id="ARBA00023077"/>
    </source>
</evidence>
<evidence type="ECO:0000256" key="1">
    <source>
        <dbReference type="ARBA" id="ARBA00004571"/>
    </source>
</evidence>
<evidence type="ECO:0000256" key="2">
    <source>
        <dbReference type="ARBA" id="ARBA00022448"/>
    </source>
</evidence>
<dbReference type="PANTHER" id="PTHR47234:SF2">
    <property type="entry name" value="TONB-DEPENDENT RECEPTOR"/>
    <property type="match status" value="1"/>
</dbReference>
<accession>A0ABT1P280</accession>
<feature type="domain" description="TonB-dependent receptor plug" evidence="12">
    <location>
        <begin position="54"/>
        <end position="175"/>
    </location>
</feature>
<dbReference type="EMBL" id="JACASI010000025">
    <property type="protein sequence ID" value="MCQ3829607.1"/>
    <property type="molecule type" value="Genomic_DNA"/>
</dbReference>
<comment type="caution">
    <text evidence="13">The sequence shown here is derived from an EMBL/GenBank/DDBJ whole genome shotgun (WGS) entry which is preliminary data.</text>
</comment>
<evidence type="ECO:0000256" key="4">
    <source>
        <dbReference type="ARBA" id="ARBA00022692"/>
    </source>
</evidence>